<evidence type="ECO:0000313" key="1">
    <source>
        <dbReference type="EMBL" id="MDN2480856.1"/>
    </source>
</evidence>
<protein>
    <submittedName>
        <fullName evidence="1">ADP-ribosylglycohydrolase family protein</fullName>
    </submittedName>
</protein>
<dbReference type="EMBL" id="JAUEOZ010000001">
    <property type="protein sequence ID" value="MDN2480856.1"/>
    <property type="molecule type" value="Genomic_DNA"/>
</dbReference>
<evidence type="ECO:0000313" key="2">
    <source>
        <dbReference type="Proteomes" id="UP001169719"/>
    </source>
</evidence>
<dbReference type="Gene3D" id="1.10.4080.10">
    <property type="entry name" value="ADP-ribosylation/Crystallin J1"/>
    <property type="match status" value="1"/>
</dbReference>
<sequence length="442" mass="48427">MNKNVSEIAFIDKAKGALLGLALGDALGTTLEFKPKDSFEPIHDMIGGGPFGLRAGQWTDDTSMALCLAESLLCQGKMDTTDQMQRYVRWWKQGENSVTGHCFDIGITVSGALNQFINTGNPLCGSSDEFSAGNGSLMRLAPVCIFSHPYKGIRLTKALSNASLSSITTHAEQRCIEACQVMAWLMYQLFFDSNLSKAALFKQLKHAFDNLHPEIQAIVNGSYLEKDRNDIRGTGFVVHSLEAALWCFAQSDNFEQGALMAANLGDDADTTAAIYGQLAGAFYGIEQLPQKWLSKLYWREEIEMMAQLLATTPSLGQVSAFIADIRAAPVSDKLSVLYQAAYQHQMLLGDYAWTDNTHNSTIGIPLNDSSIPSELQKKKCVLIATMGLSDCCRAITSMIRGDRFCGGLWDNLCADGTIQLWLNRLCDLAGEAHISLTENDII</sequence>
<organism evidence="1 2">
    <name type="scientific">Vibrio agarivorans</name>
    <dbReference type="NCBI Taxonomy" id="153622"/>
    <lineage>
        <taxon>Bacteria</taxon>
        <taxon>Pseudomonadati</taxon>
        <taxon>Pseudomonadota</taxon>
        <taxon>Gammaproteobacteria</taxon>
        <taxon>Vibrionales</taxon>
        <taxon>Vibrionaceae</taxon>
        <taxon>Vibrio</taxon>
    </lineage>
</organism>
<dbReference type="Proteomes" id="UP001169719">
    <property type="component" value="Unassembled WGS sequence"/>
</dbReference>
<name>A0ABT7XYL6_9VIBR</name>
<dbReference type="Pfam" id="PF20118">
    <property type="entry name" value="DUF6508"/>
    <property type="match status" value="1"/>
</dbReference>
<dbReference type="RefSeq" id="WP_289961016.1">
    <property type="nucleotide sequence ID" value="NZ_JAUEOZ010000001.1"/>
</dbReference>
<dbReference type="InterPro" id="IPR036705">
    <property type="entry name" value="Ribosyl_crysJ1_sf"/>
</dbReference>
<comment type="caution">
    <text evidence="1">The sequence shown here is derived from an EMBL/GenBank/DDBJ whole genome shotgun (WGS) entry which is preliminary data.</text>
</comment>
<dbReference type="InterPro" id="IPR045425">
    <property type="entry name" value="DUF6508"/>
</dbReference>
<dbReference type="PANTHER" id="PTHR16222">
    <property type="entry name" value="ADP-RIBOSYLGLYCOHYDROLASE"/>
    <property type="match status" value="1"/>
</dbReference>
<dbReference type="PANTHER" id="PTHR16222:SF12">
    <property type="entry name" value="ADP-RIBOSYLGLYCOHYDROLASE-RELATED"/>
    <property type="match status" value="1"/>
</dbReference>
<dbReference type="Pfam" id="PF03747">
    <property type="entry name" value="ADP_ribosyl_GH"/>
    <property type="match status" value="1"/>
</dbReference>
<gene>
    <name evidence="1" type="ORF">QWJ08_05570</name>
</gene>
<proteinExistence type="predicted"/>
<keyword evidence="2" id="KW-1185">Reference proteome</keyword>
<dbReference type="InterPro" id="IPR005502">
    <property type="entry name" value="Ribosyl_crysJ1"/>
</dbReference>
<dbReference type="InterPro" id="IPR050792">
    <property type="entry name" value="ADP-ribosylglycohydrolase"/>
</dbReference>
<accession>A0ABT7XYL6</accession>
<dbReference type="SUPFAM" id="SSF101478">
    <property type="entry name" value="ADP-ribosylglycohydrolase"/>
    <property type="match status" value="1"/>
</dbReference>
<reference evidence="1" key="1">
    <citation type="submission" date="2024-05" db="EMBL/GenBank/DDBJ databases">
        <title>Genome Sequences of Four Agar- Degrading Marine Bacteria.</title>
        <authorList>
            <person name="Phillips E.K."/>
            <person name="Shaffer J.C."/>
            <person name="Henson M.W."/>
            <person name="Temperton B."/>
            <person name="Thrash C.J."/>
            <person name="Martin M.O."/>
        </authorList>
    </citation>
    <scope>NUCLEOTIDE SEQUENCE</scope>
    <source>
        <strain evidence="1">EKP203</strain>
    </source>
</reference>